<comment type="caution">
    <text evidence="2">The sequence shown here is derived from an EMBL/GenBank/DDBJ whole genome shotgun (WGS) entry which is preliminary data.</text>
</comment>
<accession>A0A849AEB5</accession>
<dbReference type="Proteomes" id="UP000562984">
    <property type="component" value="Unassembled WGS sequence"/>
</dbReference>
<proteinExistence type="predicted"/>
<dbReference type="Gene3D" id="3.40.50.1820">
    <property type="entry name" value="alpha/beta hydrolase"/>
    <property type="match status" value="1"/>
</dbReference>
<organism evidence="2 3">
    <name type="scientific">Nakamurella aerolata</name>
    <dbReference type="NCBI Taxonomy" id="1656892"/>
    <lineage>
        <taxon>Bacteria</taxon>
        <taxon>Bacillati</taxon>
        <taxon>Actinomycetota</taxon>
        <taxon>Actinomycetes</taxon>
        <taxon>Nakamurellales</taxon>
        <taxon>Nakamurellaceae</taxon>
        <taxon>Nakamurella</taxon>
    </lineage>
</organism>
<dbReference type="InterPro" id="IPR026555">
    <property type="entry name" value="NSL3/Tex30"/>
</dbReference>
<dbReference type="SUPFAM" id="SSF53474">
    <property type="entry name" value="alpha/beta-Hydrolases"/>
    <property type="match status" value="1"/>
</dbReference>
<feature type="domain" description="KANL3/Tex30 alpha/beta hydrolase-like" evidence="1">
    <location>
        <begin position="45"/>
        <end position="163"/>
    </location>
</feature>
<keyword evidence="3" id="KW-1185">Reference proteome</keyword>
<keyword evidence="2" id="KW-0378">Hydrolase</keyword>
<name>A0A849AEB5_9ACTN</name>
<sequence length="198" mass="20136">MSEDLTVQTPHGPAHVQLTPGDRGLLVLGPGASGSVKAGDLAVALRAAAERGLATALVTPPYSVAGKRVPPRGPVADEDWVAVVSAVRERFPNGPLITGGRSFGARVACHTAAEVGADAVLCLAFPTHPPGRPDKSRQAELDAVTVPALVVTGASDPFGNPTGSATTRVEVVPGDHGLKKDLPGIGTLIGSWLDERLG</sequence>
<dbReference type="PANTHER" id="PTHR13136:SF11">
    <property type="entry name" value="TESTIS-EXPRESSED PROTEIN 30"/>
    <property type="match status" value="1"/>
</dbReference>
<gene>
    <name evidence="2" type="ORF">HKD39_13970</name>
</gene>
<dbReference type="RefSeq" id="WP_171200492.1">
    <property type="nucleotide sequence ID" value="NZ_JABEND010000008.1"/>
</dbReference>
<dbReference type="GO" id="GO:0016787">
    <property type="term" value="F:hydrolase activity"/>
    <property type="evidence" value="ECO:0007669"/>
    <property type="project" value="UniProtKB-KW"/>
</dbReference>
<evidence type="ECO:0000313" key="3">
    <source>
        <dbReference type="Proteomes" id="UP000562984"/>
    </source>
</evidence>
<evidence type="ECO:0000313" key="2">
    <source>
        <dbReference type="EMBL" id="NNG36800.1"/>
    </source>
</evidence>
<dbReference type="EMBL" id="JABEND010000008">
    <property type="protein sequence ID" value="NNG36800.1"/>
    <property type="molecule type" value="Genomic_DNA"/>
</dbReference>
<evidence type="ECO:0000259" key="1">
    <source>
        <dbReference type="Pfam" id="PF20408"/>
    </source>
</evidence>
<dbReference type="InterPro" id="IPR029058">
    <property type="entry name" value="AB_hydrolase_fold"/>
</dbReference>
<dbReference type="Pfam" id="PF20408">
    <property type="entry name" value="Abhydrolase_11"/>
    <property type="match status" value="1"/>
</dbReference>
<dbReference type="InterPro" id="IPR046879">
    <property type="entry name" value="KANL3/Tex30_Abhydrolase"/>
</dbReference>
<dbReference type="PANTHER" id="PTHR13136">
    <property type="entry name" value="TESTIS DEVELOPMENT PROTEIN PRTD"/>
    <property type="match status" value="1"/>
</dbReference>
<protein>
    <submittedName>
        <fullName evidence="2">Alpha/beta hydrolase</fullName>
    </submittedName>
</protein>
<dbReference type="AlphaFoldDB" id="A0A849AEB5"/>
<reference evidence="2 3" key="1">
    <citation type="submission" date="2020-05" db="EMBL/GenBank/DDBJ databases">
        <title>Nakamurella sp. DB0629 isolated from air conditioner.</title>
        <authorList>
            <person name="Kim D.H."/>
            <person name="Kim D.-U."/>
        </authorList>
    </citation>
    <scope>NUCLEOTIDE SEQUENCE [LARGE SCALE GENOMIC DNA]</scope>
    <source>
        <strain evidence="2 3">DB0629</strain>
    </source>
</reference>